<gene>
    <name evidence="8" type="ORF">ACFFGY_09900</name>
</gene>
<dbReference type="EMBL" id="JBHLUN010000006">
    <property type="protein sequence ID" value="MFC0408561.1"/>
    <property type="molecule type" value="Genomic_DNA"/>
</dbReference>
<name>A0ABV6JS58_9PROT</name>
<dbReference type="InterPro" id="IPR018076">
    <property type="entry name" value="T2SS_GspF_dom"/>
</dbReference>
<accession>A0ABV6JS58</accession>
<keyword evidence="4 6" id="KW-1133">Transmembrane helix</keyword>
<evidence type="ECO:0000313" key="9">
    <source>
        <dbReference type="Proteomes" id="UP001589865"/>
    </source>
</evidence>
<evidence type="ECO:0000256" key="5">
    <source>
        <dbReference type="ARBA" id="ARBA00023136"/>
    </source>
</evidence>
<comment type="subcellular location">
    <subcellularLocation>
        <location evidence="1">Cell membrane</location>
        <topology evidence="1">Multi-pass membrane protein</topology>
    </subcellularLocation>
</comment>
<evidence type="ECO:0000313" key="8">
    <source>
        <dbReference type="EMBL" id="MFC0408561.1"/>
    </source>
</evidence>
<evidence type="ECO:0000256" key="4">
    <source>
        <dbReference type="ARBA" id="ARBA00022989"/>
    </source>
</evidence>
<organism evidence="8 9">
    <name type="scientific">Roseomonas elaeocarpi</name>
    <dbReference type="NCBI Taxonomy" id="907779"/>
    <lineage>
        <taxon>Bacteria</taxon>
        <taxon>Pseudomonadati</taxon>
        <taxon>Pseudomonadota</taxon>
        <taxon>Alphaproteobacteria</taxon>
        <taxon>Acetobacterales</taxon>
        <taxon>Roseomonadaceae</taxon>
        <taxon>Roseomonas</taxon>
    </lineage>
</organism>
<feature type="transmembrane region" description="Helical" evidence="6">
    <location>
        <begin position="134"/>
        <end position="156"/>
    </location>
</feature>
<dbReference type="PANTHER" id="PTHR35007">
    <property type="entry name" value="INTEGRAL MEMBRANE PROTEIN-RELATED"/>
    <property type="match status" value="1"/>
</dbReference>
<feature type="transmembrane region" description="Helical" evidence="6">
    <location>
        <begin position="279"/>
        <end position="305"/>
    </location>
</feature>
<keyword evidence="5 6" id="KW-0472">Membrane</keyword>
<proteinExistence type="predicted"/>
<feature type="transmembrane region" description="Helical" evidence="6">
    <location>
        <begin position="6"/>
        <end position="28"/>
    </location>
</feature>
<evidence type="ECO:0000256" key="2">
    <source>
        <dbReference type="ARBA" id="ARBA00022475"/>
    </source>
</evidence>
<comment type="caution">
    <text evidence="8">The sequence shown here is derived from an EMBL/GenBank/DDBJ whole genome shotgun (WGS) entry which is preliminary data.</text>
</comment>
<dbReference type="PANTHER" id="PTHR35007:SF2">
    <property type="entry name" value="PILUS ASSEMBLE PROTEIN"/>
    <property type="match status" value="1"/>
</dbReference>
<keyword evidence="2" id="KW-1003">Cell membrane</keyword>
<reference evidence="8 9" key="1">
    <citation type="submission" date="2024-09" db="EMBL/GenBank/DDBJ databases">
        <authorList>
            <person name="Sun Q."/>
            <person name="Mori K."/>
        </authorList>
    </citation>
    <scope>NUCLEOTIDE SEQUENCE [LARGE SCALE GENOMIC DNA]</scope>
    <source>
        <strain evidence="8 9">TBRC 5777</strain>
    </source>
</reference>
<evidence type="ECO:0000256" key="1">
    <source>
        <dbReference type="ARBA" id="ARBA00004651"/>
    </source>
</evidence>
<dbReference type="Pfam" id="PF00482">
    <property type="entry name" value="T2SSF"/>
    <property type="match status" value="1"/>
</dbReference>
<feature type="domain" description="Type II secretion system protein GspF" evidence="7">
    <location>
        <begin position="172"/>
        <end position="300"/>
    </location>
</feature>
<feature type="transmembrane region" description="Helical" evidence="6">
    <location>
        <begin position="110"/>
        <end position="128"/>
    </location>
</feature>
<protein>
    <submittedName>
        <fullName evidence="8">Type II secretion system F family protein</fullName>
    </submittedName>
</protein>
<dbReference type="RefSeq" id="WP_377044312.1">
    <property type="nucleotide sequence ID" value="NZ_JBHLUN010000006.1"/>
</dbReference>
<evidence type="ECO:0000256" key="6">
    <source>
        <dbReference type="SAM" id="Phobius"/>
    </source>
</evidence>
<keyword evidence="9" id="KW-1185">Reference proteome</keyword>
<evidence type="ECO:0000259" key="7">
    <source>
        <dbReference type="Pfam" id="PF00482"/>
    </source>
</evidence>
<keyword evidence="3 6" id="KW-0812">Transmembrane</keyword>
<sequence>MSEAAMLTMLAAGVGALSLAMLAVLLLAREGRRRLLSGRIRAAVTGAPLGWQSERRSAASLATGLLSAVGEALRRRALFSERDLADLERAVAAAGYDPRRVVSTFIGAKVLLLVGAVALAGGVTAWSGSGFQTIALSVAAALVAGVMVPNWVVAFMRRPFQAALRRGLPDALDLLVVCAEAGLGMDTAVERMAREMALSNRAISIEFTALAQELRLLPDRRQALARMGERTGMESFQRLAVTMAQTLQYGTPLSQALRVLSAEMRGERMTRLEERAAKLPALLVLPLILFIMPCLFIVLLGPSILQLVAQFGGGP</sequence>
<evidence type="ECO:0000256" key="3">
    <source>
        <dbReference type="ARBA" id="ARBA00022692"/>
    </source>
</evidence>
<dbReference type="Proteomes" id="UP001589865">
    <property type="component" value="Unassembled WGS sequence"/>
</dbReference>